<organism evidence="10 11">
    <name type="scientific">Hyaloscypha variabilis (strain UAMH 11265 / GT02V1 / F)</name>
    <name type="common">Meliniomyces variabilis</name>
    <dbReference type="NCBI Taxonomy" id="1149755"/>
    <lineage>
        <taxon>Eukaryota</taxon>
        <taxon>Fungi</taxon>
        <taxon>Dikarya</taxon>
        <taxon>Ascomycota</taxon>
        <taxon>Pezizomycotina</taxon>
        <taxon>Leotiomycetes</taxon>
        <taxon>Helotiales</taxon>
        <taxon>Hyaloscyphaceae</taxon>
        <taxon>Hyaloscypha</taxon>
        <taxon>Hyaloscypha variabilis</taxon>
    </lineage>
</organism>
<dbReference type="GO" id="GO:0016020">
    <property type="term" value="C:membrane"/>
    <property type="evidence" value="ECO:0007669"/>
    <property type="project" value="UniProtKB-SubCell"/>
</dbReference>
<evidence type="ECO:0000256" key="3">
    <source>
        <dbReference type="ARBA" id="ARBA00022448"/>
    </source>
</evidence>
<reference evidence="10 11" key="1">
    <citation type="submission" date="2016-04" db="EMBL/GenBank/DDBJ databases">
        <title>A degradative enzymes factory behind the ericoid mycorrhizal symbiosis.</title>
        <authorList>
            <consortium name="DOE Joint Genome Institute"/>
            <person name="Martino E."/>
            <person name="Morin E."/>
            <person name="Grelet G."/>
            <person name="Kuo A."/>
            <person name="Kohler A."/>
            <person name="Daghino S."/>
            <person name="Barry K."/>
            <person name="Choi C."/>
            <person name="Cichocki N."/>
            <person name="Clum A."/>
            <person name="Copeland A."/>
            <person name="Hainaut M."/>
            <person name="Haridas S."/>
            <person name="Labutti K."/>
            <person name="Lindquist E."/>
            <person name="Lipzen A."/>
            <person name="Khouja H.-R."/>
            <person name="Murat C."/>
            <person name="Ohm R."/>
            <person name="Olson A."/>
            <person name="Spatafora J."/>
            <person name="Veneault-Fourrey C."/>
            <person name="Henrissat B."/>
            <person name="Grigoriev I."/>
            <person name="Martin F."/>
            <person name="Perotto S."/>
        </authorList>
    </citation>
    <scope>NUCLEOTIDE SEQUENCE [LARGE SCALE GENOMIC DNA]</scope>
    <source>
        <strain evidence="10 11">F</strain>
    </source>
</reference>
<dbReference type="PROSITE" id="PS00216">
    <property type="entry name" value="SUGAR_TRANSPORT_1"/>
    <property type="match status" value="1"/>
</dbReference>
<dbReference type="OrthoDB" id="8120565at2759"/>
<name>A0A2J6RXD0_HYAVF</name>
<feature type="transmembrane region" description="Helical" evidence="8">
    <location>
        <begin position="105"/>
        <end position="127"/>
    </location>
</feature>
<dbReference type="PROSITE" id="PS50850">
    <property type="entry name" value="MFS"/>
    <property type="match status" value="1"/>
</dbReference>
<feature type="transmembrane region" description="Helical" evidence="8">
    <location>
        <begin position="371"/>
        <end position="388"/>
    </location>
</feature>
<evidence type="ECO:0000256" key="5">
    <source>
        <dbReference type="ARBA" id="ARBA00022989"/>
    </source>
</evidence>
<feature type="transmembrane region" description="Helical" evidence="8">
    <location>
        <begin position="162"/>
        <end position="180"/>
    </location>
</feature>
<evidence type="ECO:0000259" key="9">
    <source>
        <dbReference type="PROSITE" id="PS50850"/>
    </source>
</evidence>
<evidence type="ECO:0000256" key="2">
    <source>
        <dbReference type="ARBA" id="ARBA00010992"/>
    </source>
</evidence>
<dbReference type="SUPFAM" id="SSF103473">
    <property type="entry name" value="MFS general substrate transporter"/>
    <property type="match status" value="1"/>
</dbReference>
<dbReference type="EMBL" id="KZ613942">
    <property type="protein sequence ID" value="PMD43171.1"/>
    <property type="molecule type" value="Genomic_DNA"/>
</dbReference>
<evidence type="ECO:0000256" key="8">
    <source>
        <dbReference type="SAM" id="Phobius"/>
    </source>
</evidence>
<feature type="transmembrane region" description="Helical" evidence="8">
    <location>
        <begin position="75"/>
        <end position="93"/>
    </location>
</feature>
<keyword evidence="3 7" id="KW-0813">Transport</keyword>
<protein>
    <submittedName>
        <fullName evidence="10">General substrate transporter</fullName>
    </submittedName>
</protein>
<evidence type="ECO:0000256" key="6">
    <source>
        <dbReference type="ARBA" id="ARBA00023136"/>
    </source>
</evidence>
<feature type="transmembrane region" description="Helical" evidence="8">
    <location>
        <begin position="430"/>
        <end position="455"/>
    </location>
</feature>
<feature type="transmembrane region" description="Helical" evidence="8">
    <location>
        <begin position="467"/>
        <end position="486"/>
    </location>
</feature>
<dbReference type="PRINTS" id="PR00171">
    <property type="entry name" value="SUGRTRNSPORT"/>
</dbReference>
<keyword evidence="6 8" id="KW-0472">Membrane</keyword>
<feature type="transmembrane region" description="Helical" evidence="8">
    <location>
        <begin position="329"/>
        <end position="351"/>
    </location>
</feature>
<gene>
    <name evidence="10" type="ORF">L207DRAFT_509715</name>
</gene>
<dbReference type="GO" id="GO:0005351">
    <property type="term" value="F:carbohydrate:proton symporter activity"/>
    <property type="evidence" value="ECO:0007669"/>
    <property type="project" value="TreeGrafter"/>
</dbReference>
<comment type="subcellular location">
    <subcellularLocation>
        <location evidence="1">Membrane</location>
        <topology evidence="1">Multi-pass membrane protein</topology>
    </subcellularLocation>
</comment>
<dbReference type="Pfam" id="PF00083">
    <property type="entry name" value="Sugar_tr"/>
    <property type="match status" value="1"/>
</dbReference>
<dbReference type="PROSITE" id="PS00217">
    <property type="entry name" value="SUGAR_TRANSPORT_2"/>
    <property type="match status" value="1"/>
</dbReference>
<dbReference type="InterPro" id="IPR005829">
    <property type="entry name" value="Sugar_transporter_CS"/>
</dbReference>
<feature type="domain" description="Major facilitator superfamily (MFS) profile" evidence="9">
    <location>
        <begin position="33"/>
        <end position="520"/>
    </location>
</feature>
<dbReference type="NCBIfam" id="TIGR00879">
    <property type="entry name" value="SP"/>
    <property type="match status" value="1"/>
</dbReference>
<keyword evidence="11" id="KW-1185">Reference proteome</keyword>
<keyword evidence="4 8" id="KW-0812">Transmembrane</keyword>
<dbReference type="Proteomes" id="UP000235786">
    <property type="component" value="Unassembled WGS sequence"/>
</dbReference>
<dbReference type="InterPro" id="IPR003663">
    <property type="entry name" value="Sugar/inositol_transpt"/>
</dbReference>
<evidence type="ECO:0000256" key="1">
    <source>
        <dbReference type="ARBA" id="ARBA00004141"/>
    </source>
</evidence>
<dbReference type="FunFam" id="1.20.1250.20:FF:000451">
    <property type="entry name" value="MFS sugar transporter, putative"/>
    <property type="match status" value="1"/>
</dbReference>
<evidence type="ECO:0000256" key="4">
    <source>
        <dbReference type="ARBA" id="ARBA00022692"/>
    </source>
</evidence>
<feature type="transmembrane region" description="Helical" evidence="8">
    <location>
        <begin position="395"/>
        <end position="418"/>
    </location>
</feature>
<keyword evidence="5 8" id="KW-1133">Transmembrane helix</keyword>
<proteinExistence type="inferred from homology"/>
<feature type="transmembrane region" description="Helical" evidence="8">
    <location>
        <begin position="133"/>
        <end position="150"/>
    </location>
</feature>
<feature type="transmembrane region" description="Helical" evidence="8">
    <location>
        <begin position="28"/>
        <end position="46"/>
    </location>
</feature>
<feature type="transmembrane region" description="Helical" evidence="8">
    <location>
        <begin position="231"/>
        <end position="248"/>
    </location>
</feature>
<comment type="similarity">
    <text evidence="2 7">Belongs to the major facilitator superfamily. Sugar transporter (TC 2.A.1.1) family.</text>
</comment>
<dbReference type="Gene3D" id="1.20.1250.20">
    <property type="entry name" value="MFS general substrate transporter like domains"/>
    <property type="match status" value="2"/>
</dbReference>
<dbReference type="PANTHER" id="PTHR48022">
    <property type="entry name" value="PLASTIDIC GLUCOSE TRANSPORTER 4"/>
    <property type="match status" value="1"/>
</dbReference>
<dbReference type="InterPro" id="IPR036259">
    <property type="entry name" value="MFS_trans_sf"/>
</dbReference>
<dbReference type="InterPro" id="IPR020846">
    <property type="entry name" value="MFS_dom"/>
</dbReference>
<evidence type="ECO:0000313" key="10">
    <source>
        <dbReference type="EMBL" id="PMD43171.1"/>
    </source>
</evidence>
<dbReference type="InterPro" id="IPR005828">
    <property type="entry name" value="MFS_sugar_transport-like"/>
</dbReference>
<dbReference type="FunFam" id="1.20.1250.20:FF:000388">
    <property type="entry name" value="MFS sugar transporter, putative"/>
    <property type="match status" value="1"/>
</dbReference>
<feature type="transmembrane region" description="Helical" evidence="8">
    <location>
        <begin position="498"/>
        <end position="516"/>
    </location>
</feature>
<dbReference type="PANTHER" id="PTHR48022:SF48">
    <property type="entry name" value="SUGAR TRANSPORTER, PUTATIVE (AFU_ORTHOLOGUE AFUA_3G06730)-RELATED"/>
    <property type="match status" value="1"/>
</dbReference>
<dbReference type="AlphaFoldDB" id="A0A2J6RXD0"/>
<evidence type="ECO:0000256" key="7">
    <source>
        <dbReference type="RuleBase" id="RU003346"/>
    </source>
</evidence>
<accession>A0A2J6RXD0</accession>
<dbReference type="InterPro" id="IPR050360">
    <property type="entry name" value="MFS_Sugar_Transporters"/>
</dbReference>
<evidence type="ECO:0000313" key="11">
    <source>
        <dbReference type="Proteomes" id="UP000235786"/>
    </source>
</evidence>
<sequence>MANQDGNVSSQEFEPATKPVKASLLDNPYLLGVALFASLGGFLFGYDQGVVSGVLTMESFGAKFPKIYADAGFKGWWVSTILLTAWFGSLVNGPVADRFGRKMNMIIAVVIFVVGSSIQAGAVSIGMLFVGRAIAGLAVGMLTMVIPLYISEVSSSDIRGGLVVLQQLSITIGILASFWIDYGTHYIGGTRCAPNIPYTGGTSSSPTFDPYTDVGPNGCTGQSAAAWRIPLALQILPALILGIGMIFYPDTPRWLLLQERDEEAFRALAKLRRFPSDHPSIVSEALDIKATILLENTYTRDNYNGATGFKLHLAQYTSLITNKSRFRRLAIGSCIMFFQQFMGCNAMIYYAPTMFASLGLSGNTTSLLATGVYGIVNCLSTIPAVLLIDKVGRRPLLMCGAAGTCISLVIVGAIVGAYGDTLGNHKVAGWVGIAFIYIYDVNFSYSFAPIGWVLPSEIFTLAIRSKAISITTSTTWMCNFIIGLVTPDMLAQIKWGTYIFFAAFCLLAGGFTYFFVPETRGKTLEDMDLVFGDTEAHEEMERIRGIEAQLRGVQVDGTDPEKGIVVLHTE</sequence>